<feature type="compositionally biased region" description="Low complexity" evidence="1">
    <location>
        <begin position="130"/>
        <end position="152"/>
    </location>
</feature>
<evidence type="ECO:0000313" key="3">
    <source>
        <dbReference type="Proteomes" id="UP001305647"/>
    </source>
</evidence>
<organism evidence="2 3">
    <name type="scientific">Parathielavia hyrcaniae</name>
    <dbReference type="NCBI Taxonomy" id="113614"/>
    <lineage>
        <taxon>Eukaryota</taxon>
        <taxon>Fungi</taxon>
        <taxon>Dikarya</taxon>
        <taxon>Ascomycota</taxon>
        <taxon>Pezizomycotina</taxon>
        <taxon>Sordariomycetes</taxon>
        <taxon>Sordariomycetidae</taxon>
        <taxon>Sordariales</taxon>
        <taxon>Chaetomiaceae</taxon>
        <taxon>Parathielavia</taxon>
    </lineage>
</organism>
<sequence>MPQASNNAQSTTSDDSSWLLASTPSTFSDVPYTPNESGTSEQQRSIIITPKSSSRRRRRIALVETSRATFTTTTTNRARARTGNMAPRHMVNGSPHRRRTSASRQHTSSSLDTAWDSRAESSAGRRRYGDGSSSSAQDWSSVAGASGSSGSAKRQEGGSGGGGGGGSATARGSGSGPGAGSSSGPGSHEIPLTEGNVSQTSEFYEQVRRDRDKTGESEQAQSREAAAQAAVAEIGRKLNESGRW</sequence>
<dbReference type="Proteomes" id="UP001305647">
    <property type="component" value="Unassembled WGS sequence"/>
</dbReference>
<feature type="compositionally biased region" description="Polar residues" evidence="1">
    <location>
        <begin position="1"/>
        <end position="52"/>
    </location>
</feature>
<gene>
    <name evidence="2" type="ORF">N658DRAFT_499238</name>
</gene>
<comment type="caution">
    <text evidence="2">The sequence shown here is derived from an EMBL/GenBank/DDBJ whole genome shotgun (WGS) entry which is preliminary data.</text>
</comment>
<keyword evidence="3" id="KW-1185">Reference proteome</keyword>
<evidence type="ECO:0000313" key="2">
    <source>
        <dbReference type="EMBL" id="KAK4098582.1"/>
    </source>
</evidence>
<evidence type="ECO:0000256" key="1">
    <source>
        <dbReference type="SAM" id="MobiDB-lite"/>
    </source>
</evidence>
<feature type="region of interest" description="Disordered" evidence="1">
    <location>
        <begin position="1"/>
        <end position="228"/>
    </location>
</feature>
<protein>
    <submittedName>
        <fullName evidence="2">Uncharacterized protein</fullName>
    </submittedName>
</protein>
<feature type="compositionally biased region" description="Low complexity" evidence="1">
    <location>
        <begin position="65"/>
        <end position="77"/>
    </location>
</feature>
<feature type="compositionally biased region" description="Low complexity" evidence="1">
    <location>
        <begin position="217"/>
        <end position="228"/>
    </location>
</feature>
<reference evidence="2" key="2">
    <citation type="submission" date="2023-05" db="EMBL/GenBank/DDBJ databases">
        <authorList>
            <consortium name="Lawrence Berkeley National Laboratory"/>
            <person name="Steindorff A."/>
            <person name="Hensen N."/>
            <person name="Bonometti L."/>
            <person name="Westerberg I."/>
            <person name="Brannstrom I.O."/>
            <person name="Guillou S."/>
            <person name="Cros-Aarteil S."/>
            <person name="Calhoun S."/>
            <person name="Haridas S."/>
            <person name="Kuo A."/>
            <person name="Mondo S."/>
            <person name="Pangilinan J."/>
            <person name="Riley R."/>
            <person name="Labutti K."/>
            <person name="Andreopoulos B."/>
            <person name="Lipzen A."/>
            <person name="Chen C."/>
            <person name="Yanf M."/>
            <person name="Daum C."/>
            <person name="Ng V."/>
            <person name="Clum A."/>
            <person name="Ohm R."/>
            <person name="Martin F."/>
            <person name="Silar P."/>
            <person name="Natvig D."/>
            <person name="Lalanne C."/>
            <person name="Gautier V."/>
            <person name="Ament-Velasquez S.L."/>
            <person name="Kruys A."/>
            <person name="Hutchinson M.I."/>
            <person name="Powell A.J."/>
            <person name="Barry K."/>
            <person name="Miller A.N."/>
            <person name="Grigoriev I.V."/>
            <person name="Debuchy R."/>
            <person name="Gladieux P."/>
            <person name="Thoren M.H."/>
            <person name="Johannesson H."/>
        </authorList>
    </citation>
    <scope>NUCLEOTIDE SEQUENCE</scope>
    <source>
        <strain evidence="2">CBS 757.83</strain>
    </source>
</reference>
<name>A0AAN6PV85_9PEZI</name>
<proteinExistence type="predicted"/>
<feature type="compositionally biased region" description="Basic and acidic residues" evidence="1">
    <location>
        <begin position="205"/>
        <end position="216"/>
    </location>
</feature>
<feature type="compositionally biased region" description="Gly residues" evidence="1">
    <location>
        <begin position="157"/>
        <end position="183"/>
    </location>
</feature>
<reference evidence="2" key="1">
    <citation type="journal article" date="2023" name="Mol. Phylogenet. Evol.">
        <title>Genome-scale phylogeny and comparative genomics of the fungal order Sordariales.</title>
        <authorList>
            <person name="Hensen N."/>
            <person name="Bonometti L."/>
            <person name="Westerberg I."/>
            <person name="Brannstrom I.O."/>
            <person name="Guillou S."/>
            <person name="Cros-Aarteil S."/>
            <person name="Calhoun S."/>
            <person name="Haridas S."/>
            <person name="Kuo A."/>
            <person name="Mondo S."/>
            <person name="Pangilinan J."/>
            <person name="Riley R."/>
            <person name="LaButti K."/>
            <person name="Andreopoulos B."/>
            <person name="Lipzen A."/>
            <person name="Chen C."/>
            <person name="Yan M."/>
            <person name="Daum C."/>
            <person name="Ng V."/>
            <person name="Clum A."/>
            <person name="Steindorff A."/>
            <person name="Ohm R.A."/>
            <person name="Martin F."/>
            <person name="Silar P."/>
            <person name="Natvig D.O."/>
            <person name="Lalanne C."/>
            <person name="Gautier V."/>
            <person name="Ament-Velasquez S.L."/>
            <person name="Kruys A."/>
            <person name="Hutchinson M.I."/>
            <person name="Powell A.J."/>
            <person name="Barry K."/>
            <person name="Miller A.N."/>
            <person name="Grigoriev I.V."/>
            <person name="Debuchy R."/>
            <person name="Gladieux P."/>
            <person name="Hiltunen Thoren M."/>
            <person name="Johannesson H."/>
        </authorList>
    </citation>
    <scope>NUCLEOTIDE SEQUENCE</scope>
    <source>
        <strain evidence="2">CBS 757.83</strain>
    </source>
</reference>
<feature type="compositionally biased region" description="Polar residues" evidence="1">
    <location>
        <begin position="102"/>
        <end position="112"/>
    </location>
</feature>
<accession>A0AAN6PV85</accession>
<dbReference type="AlphaFoldDB" id="A0AAN6PV85"/>
<dbReference type="EMBL" id="MU863657">
    <property type="protein sequence ID" value="KAK4098582.1"/>
    <property type="molecule type" value="Genomic_DNA"/>
</dbReference>